<dbReference type="CDD" id="cd06782">
    <property type="entry name" value="cpPDZ_CPP-like"/>
    <property type="match status" value="1"/>
</dbReference>
<dbReference type="Gene3D" id="3.90.226.10">
    <property type="entry name" value="2-enoyl-CoA Hydratase, Chain A, domain 1"/>
    <property type="match status" value="1"/>
</dbReference>
<evidence type="ECO:0000256" key="3">
    <source>
        <dbReference type="ARBA" id="ARBA00022801"/>
    </source>
</evidence>
<dbReference type="GO" id="GO:0006508">
    <property type="term" value="P:proteolysis"/>
    <property type="evidence" value="ECO:0007669"/>
    <property type="project" value="UniProtKB-KW"/>
</dbReference>
<dbReference type="KEGG" id="ruv:EC9_36620"/>
<dbReference type="PROSITE" id="PS50005">
    <property type="entry name" value="TPR"/>
    <property type="match status" value="1"/>
</dbReference>
<dbReference type="InterPro" id="IPR005151">
    <property type="entry name" value="Tail-specific_protease"/>
</dbReference>
<keyword evidence="7" id="KW-0732">Signal</keyword>
<dbReference type="GO" id="GO:0030288">
    <property type="term" value="C:outer membrane-bounded periplasmic space"/>
    <property type="evidence" value="ECO:0007669"/>
    <property type="project" value="TreeGrafter"/>
</dbReference>
<evidence type="ECO:0000256" key="4">
    <source>
        <dbReference type="ARBA" id="ARBA00022825"/>
    </source>
</evidence>
<feature type="domain" description="PDZ" evidence="8">
    <location>
        <begin position="239"/>
        <end position="301"/>
    </location>
</feature>
<evidence type="ECO:0000256" key="7">
    <source>
        <dbReference type="SAM" id="SignalP"/>
    </source>
</evidence>
<dbReference type="Gene3D" id="3.30.750.44">
    <property type="match status" value="1"/>
</dbReference>
<organism evidence="9 10">
    <name type="scientific">Rosistilla ulvae</name>
    <dbReference type="NCBI Taxonomy" id="1930277"/>
    <lineage>
        <taxon>Bacteria</taxon>
        <taxon>Pseudomonadati</taxon>
        <taxon>Planctomycetota</taxon>
        <taxon>Planctomycetia</taxon>
        <taxon>Pirellulales</taxon>
        <taxon>Pirellulaceae</taxon>
        <taxon>Rosistilla</taxon>
    </lineage>
</organism>
<dbReference type="SUPFAM" id="SSF52096">
    <property type="entry name" value="ClpP/crotonase"/>
    <property type="match status" value="1"/>
</dbReference>
<evidence type="ECO:0000256" key="1">
    <source>
        <dbReference type="ARBA" id="ARBA00009179"/>
    </source>
</evidence>
<dbReference type="Pfam" id="PF17820">
    <property type="entry name" value="PDZ_6"/>
    <property type="match status" value="1"/>
</dbReference>
<dbReference type="SMART" id="SM00228">
    <property type="entry name" value="PDZ"/>
    <property type="match status" value="1"/>
</dbReference>
<dbReference type="SMART" id="SM00245">
    <property type="entry name" value="TSPc"/>
    <property type="match status" value="1"/>
</dbReference>
<dbReference type="Proteomes" id="UP000319557">
    <property type="component" value="Chromosome"/>
</dbReference>
<keyword evidence="5" id="KW-0802">TPR repeat</keyword>
<dbReference type="RefSeq" id="WP_218934219.1">
    <property type="nucleotide sequence ID" value="NZ_CP036261.1"/>
</dbReference>
<dbReference type="NCBIfam" id="TIGR00225">
    <property type="entry name" value="prc"/>
    <property type="match status" value="1"/>
</dbReference>
<gene>
    <name evidence="9" type="ORF">EC9_36620</name>
</gene>
<feature type="repeat" description="TPR" evidence="5">
    <location>
        <begin position="39"/>
        <end position="72"/>
    </location>
</feature>
<dbReference type="PANTHER" id="PTHR32060:SF30">
    <property type="entry name" value="CARBOXY-TERMINAL PROCESSING PROTEASE CTPA"/>
    <property type="match status" value="1"/>
</dbReference>
<feature type="signal peptide" evidence="7">
    <location>
        <begin position="1"/>
        <end position="27"/>
    </location>
</feature>
<dbReference type="PANTHER" id="PTHR32060">
    <property type="entry name" value="TAIL-SPECIFIC PROTEASE"/>
    <property type="match status" value="1"/>
</dbReference>
<accession>A0A517M3L1</accession>
<evidence type="ECO:0000256" key="5">
    <source>
        <dbReference type="PROSITE-ProRule" id="PRU00339"/>
    </source>
</evidence>
<dbReference type="InterPro" id="IPR004447">
    <property type="entry name" value="Peptidase_S41A"/>
</dbReference>
<dbReference type="InterPro" id="IPR041489">
    <property type="entry name" value="PDZ_6"/>
</dbReference>
<dbReference type="InterPro" id="IPR001478">
    <property type="entry name" value="PDZ"/>
</dbReference>
<dbReference type="InterPro" id="IPR011990">
    <property type="entry name" value="TPR-like_helical_dom_sf"/>
</dbReference>
<feature type="chain" id="PRO_5021731779" evidence="7">
    <location>
        <begin position="28"/>
        <end position="552"/>
    </location>
</feature>
<dbReference type="SUPFAM" id="SSF48452">
    <property type="entry name" value="TPR-like"/>
    <property type="match status" value="1"/>
</dbReference>
<dbReference type="SUPFAM" id="SSF50156">
    <property type="entry name" value="PDZ domain-like"/>
    <property type="match status" value="1"/>
</dbReference>
<dbReference type="EMBL" id="CP036261">
    <property type="protein sequence ID" value="QDS89462.1"/>
    <property type="molecule type" value="Genomic_DNA"/>
</dbReference>
<dbReference type="InterPro" id="IPR029045">
    <property type="entry name" value="ClpP/crotonase-like_dom_sf"/>
</dbReference>
<dbReference type="PROSITE" id="PS50106">
    <property type="entry name" value="PDZ"/>
    <property type="match status" value="1"/>
</dbReference>
<reference evidence="9 10" key="1">
    <citation type="submission" date="2019-02" db="EMBL/GenBank/DDBJ databases">
        <title>Deep-cultivation of Planctomycetes and their phenomic and genomic characterization uncovers novel biology.</title>
        <authorList>
            <person name="Wiegand S."/>
            <person name="Jogler M."/>
            <person name="Boedeker C."/>
            <person name="Pinto D."/>
            <person name="Vollmers J."/>
            <person name="Rivas-Marin E."/>
            <person name="Kohn T."/>
            <person name="Peeters S.H."/>
            <person name="Heuer A."/>
            <person name="Rast P."/>
            <person name="Oberbeckmann S."/>
            <person name="Bunk B."/>
            <person name="Jeske O."/>
            <person name="Meyerdierks A."/>
            <person name="Storesund J.E."/>
            <person name="Kallscheuer N."/>
            <person name="Luecker S."/>
            <person name="Lage O.M."/>
            <person name="Pohl T."/>
            <person name="Merkel B.J."/>
            <person name="Hornburger P."/>
            <person name="Mueller R.-W."/>
            <person name="Bruemmer F."/>
            <person name="Labrenz M."/>
            <person name="Spormann A.M."/>
            <person name="Op den Camp H."/>
            <person name="Overmann J."/>
            <person name="Amann R."/>
            <person name="Jetten M.S.M."/>
            <person name="Mascher T."/>
            <person name="Medema M.H."/>
            <person name="Devos D.P."/>
            <person name="Kaster A.-K."/>
            <person name="Ovreas L."/>
            <person name="Rohde M."/>
            <person name="Galperin M.Y."/>
            <person name="Jogler C."/>
        </authorList>
    </citation>
    <scope>NUCLEOTIDE SEQUENCE [LARGE SCALE GENOMIC DNA]</scope>
    <source>
        <strain evidence="9 10">EC9</strain>
    </source>
</reference>
<evidence type="ECO:0000256" key="6">
    <source>
        <dbReference type="RuleBase" id="RU004404"/>
    </source>
</evidence>
<comment type="similarity">
    <text evidence="1 6">Belongs to the peptidase S41A family.</text>
</comment>
<name>A0A517M3L1_9BACT</name>
<evidence type="ECO:0000313" key="10">
    <source>
        <dbReference type="Proteomes" id="UP000319557"/>
    </source>
</evidence>
<sequence precursor="true">MLREHTGWRPSLAILACLLACPSIASAQSASNRTAVDPISAQYDAGIALERVGKWPEAIRHYEAAVRLYPDQQAFKDRLTISRMHFDVRRRYQDTSFLRSVDTMSSPQVLDMYDEILKNLERNYVDAPAWTEVLRHGTASLEVALIEPSFVQRHLANVPADKIEAFRQSVRFYVQDRPQGTRFDLRANASFVAGVAKQHLGLSPVATVWEYVCGAVATLDPYSRFLTGNQLDETFANIEGNFVGLGVELKAESDRLRIVSVIAGGPAEQVGLKAGDAIVAVEDNWTNKVTPDYAADLLRGSEGSYVSVVVESIGQAQRTLQIQRRRVEVPSVENVHIQDKTDGIGYLRLTSFQKTTIRDIDQALWQLHREGMQTLILDLRGNPGGLLTAGVDLADRFLSDGRIVQTRGRNSNENFDYVAHRSGTWSVPLVVLVDEDSASASEIFAAAIYDHGRGTIVGSRTYGKGTVQGIFRMKSAHAGLCLTTAKFFSPNGRPISGSGVTPHIPVEEQTIAMRPVVDQQGVAQQATKTDLVLDKAVEFVRGNARVSLRPQP</sequence>
<dbReference type="InterPro" id="IPR019734">
    <property type="entry name" value="TPR_rpt"/>
</dbReference>
<dbReference type="Gene3D" id="1.25.40.10">
    <property type="entry name" value="Tetratricopeptide repeat domain"/>
    <property type="match status" value="1"/>
</dbReference>
<evidence type="ECO:0000259" key="8">
    <source>
        <dbReference type="PROSITE" id="PS50106"/>
    </source>
</evidence>
<evidence type="ECO:0000313" key="9">
    <source>
        <dbReference type="EMBL" id="QDS89462.1"/>
    </source>
</evidence>
<dbReference type="AlphaFoldDB" id="A0A517M3L1"/>
<keyword evidence="4 6" id="KW-0720">Serine protease</keyword>
<dbReference type="GO" id="GO:0008236">
    <property type="term" value="F:serine-type peptidase activity"/>
    <property type="evidence" value="ECO:0007669"/>
    <property type="project" value="UniProtKB-KW"/>
</dbReference>
<keyword evidence="3 6" id="KW-0378">Hydrolase</keyword>
<keyword evidence="2 6" id="KW-0645">Protease</keyword>
<protein>
    <submittedName>
        <fullName evidence="9">Putative CtpA-like serine protease</fullName>
        <ecNumber evidence="9">3.4.21.-</ecNumber>
    </submittedName>
</protein>
<proteinExistence type="inferred from homology"/>
<keyword evidence="10" id="KW-1185">Reference proteome</keyword>
<dbReference type="GO" id="GO:0007165">
    <property type="term" value="P:signal transduction"/>
    <property type="evidence" value="ECO:0007669"/>
    <property type="project" value="TreeGrafter"/>
</dbReference>
<dbReference type="Pfam" id="PF03572">
    <property type="entry name" value="Peptidase_S41"/>
    <property type="match status" value="1"/>
</dbReference>
<dbReference type="GO" id="GO:0004175">
    <property type="term" value="F:endopeptidase activity"/>
    <property type="evidence" value="ECO:0007669"/>
    <property type="project" value="TreeGrafter"/>
</dbReference>
<dbReference type="Gene3D" id="2.30.42.10">
    <property type="match status" value="1"/>
</dbReference>
<evidence type="ECO:0000256" key="2">
    <source>
        <dbReference type="ARBA" id="ARBA00022670"/>
    </source>
</evidence>
<dbReference type="CDD" id="cd07560">
    <property type="entry name" value="Peptidase_S41_CPP"/>
    <property type="match status" value="1"/>
</dbReference>
<dbReference type="InterPro" id="IPR036034">
    <property type="entry name" value="PDZ_sf"/>
</dbReference>
<dbReference type="EC" id="3.4.21.-" evidence="9"/>